<sequence length="98" mass="10667">MSNSTFTAAFVTSSAIEFIAFNSNTGVLRVMFTSGVMYDYSGCTMSDFENLAAAESVGCEFQWIRNTCNYLRVEAAQAARFLTALARARTSGFISVEA</sequence>
<evidence type="ECO:0000313" key="2">
    <source>
        <dbReference type="EMBL" id="ALY07474.1"/>
    </source>
</evidence>
<dbReference type="EMBL" id="KU230356">
    <property type="protein sequence ID" value="ALY07474.1"/>
    <property type="molecule type" value="Genomic_DNA"/>
</dbReference>
<keyword evidence="3" id="KW-1185">Reference proteome</keyword>
<evidence type="ECO:0000313" key="3">
    <source>
        <dbReference type="Proteomes" id="UP000225722"/>
    </source>
</evidence>
<organism evidence="2 3">
    <name type="scientific">Nodularia phage vB_NpeS-2AV2</name>
    <dbReference type="NCBI Taxonomy" id="1777122"/>
    <lineage>
        <taxon>Viruses</taxon>
        <taxon>Duplodnaviria</taxon>
        <taxon>Heunggongvirae</taxon>
        <taxon>Uroviricota</taxon>
        <taxon>Caudoviricetes</taxon>
        <taxon>Ravarandavirus</taxon>
        <taxon>Ravarandavirus rv2AV2</taxon>
    </lineage>
</organism>
<evidence type="ECO:0000259" key="1">
    <source>
        <dbReference type="Pfam" id="PF13619"/>
    </source>
</evidence>
<dbReference type="Pfam" id="PF13619">
    <property type="entry name" value="KTSC"/>
    <property type="match status" value="1"/>
</dbReference>
<dbReference type="Proteomes" id="UP000225722">
    <property type="component" value="Segment"/>
</dbReference>
<gene>
    <name evidence="2" type="ORF">2AV2_22</name>
</gene>
<dbReference type="InterPro" id="IPR025309">
    <property type="entry name" value="KTSC_dom"/>
</dbReference>
<feature type="domain" description="KTSC" evidence="1">
    <location>
        <begin position="12"/>
        <end position="58"/>
    </location>
</feature>
<name>A0A1L2BWR5_9CAUD</name>
<reference evidence="3" key="1">
    <citation type="submission" date="2015-12" db="EMBL/GenBank/DDBJ databases">
        <authorList>
            <person name="Sencilo A."/>
            <person name="Bamford D.H."/>
            <person name="Roine E."/>
        </authorList>
    </citation>
    <scope>NUCLEOTIDE SEQUENCE [LARGE SCALE GENOMIC DNA]</scope>
</reference>
<protein>
    <submittedName>
        <fullName evidence="2">KTSC domain protein</fullName>
    </submittedName>
</protein>
<proteinExistence type="predicted"/>
<accession>A0A1L2BWR5</accession>